<name>A0A366DVP5_9NOCA</name>
<dbReference type="STRING" id="1210090.GCA_001613185_00049"/>
<dbReference type="GO" id="GO:0046464">
    <property type="term" value="P:acylglycerol catabolic process"/>
    <property type="evidence" value="ECO:0007669"/>
    <property type="project" value="TreeGrafter"/>
</dbReference>
<dbReference type="EMBL" id="QNRE01000002">
    <property type="protein sequence ID" value="RBO94152.1"/>
    <property type="molecule type" value="Genomic_DNA"/>
</dbReference>
<gene>
    <name evidence="3" type="ORF">DFR74_102574</name>
</gene>
<dbReference type="GO" id="GO:0047372">
    <property type="term" value="F:monoacylglycerol lipase activity"/>
    <property type="evidence" value="ECO:0007669"/>
    <property type="project" value="TreeGrafter"/>
</dbReference>
<dbReference type="Gene3D" id="3.40.50.1820">
    <property type="entry name" value="alpha/beta hydrolase"/>
    <property type="match status" value="1"/>
</dbReference>
<keyword evidence="4" id="KW-1185">Reference proteome</keyword>
<dbReference type="InterPro" id="IPR000073">
    <property type="entry name" value="AB_hydrolase_1"/>
</dbReference>
<dbReference type="PANTHER" id="PTHR43798">
    <property type="entry name" value="MONOACYLGLYCEROL LIPASE"/>
    <property type="match status" value="1"/>
</dbReference>
<sequence>MSDKTTADPEAGRPPRRRRKWLLIGTAGLTTLAVLAWFTLRDSAPVGHFTSAEGYERFFTAYDRAMAEMPTPDQTLDLRTDFGVVRMYRFDGANPDAAPLVLLPGRAAATPVWADNLPSLRALRTVYTIDLLGEPGASIQSRPIENDADQARWLHQALRQLPHETVDLLGMSIGGWTATNLAVREPDGIGRVILLDPAMTFAGLPLETIIRSIPASVRWLPKSWRDSFNSWTAGGAPVEDVPVADMIEAGMRSYALHLPTTTQFSTDQLTSPRMPFLVILAGKSVMHDANEAADHARQTLADATVLIYRDASHAINGEYPDRIAADIAAFLEAPPT</sequence>
<keyword evidence="1" id="KW-1133">Transmembrane helix</keyword>
<dbReference type="InterPro" id="IPR050266">
    <property type="entry name" value="AB_hydrolase_sf"/>
</dbReference>
<evidence type="ECO:0000256" key="1">
    <source>
        <dbReference type="SAM" id="Phobius"/>
    </source>
</evidence>
<reference evidence="3 4" key="1">
    <citation type="submission" date="2018-06" db="EMBL/GenBank/DDBJ databases">
        <title>Genomic Encyclopedia of Type Strains, Phase IV (KMG-IV): sequencing the most valuable type-strain genomes for metagenomic binning, comparative biology and taxonomic classification.</title>
        <authorList>
            <person name="Goeker M."/>
        </authorList>
    </citation>
    <scope>NUCLEOTIDE SEQUENCE [LARGE SCALE GENOMIC DNA]</scope>
    <source>
        <strain evidence="3 4">DSM 44599</strain>
    </source>
</reference>
<proteinExistence type="predicted"/>
<accession>A0A366DVP5</accession>
<dbReference type="InterPro" id="IPR029058">
    <property type="entry name" value="AB_hydrolase_fold"/>
</dbReference>
<dbReference type="RefSeq" id="WP_084537171.1">
    <property type="nucleotide sequence ID" value="NZ_CP107943.1"/>
</dbReference>
<keyword evidence="1" id="KW-0812">Transmembrane</keyword>
<evidence type="ECO:0000259" key="2">
    <source>
        <dbReference type="Pfam" id="PF12697"/>
    </source>
</evidence>
<organism evidence="3 4">
    <name type="scientific">Nocardia puris</name>
    <dbReference type="NCBI Taxonomy" id="208602"/>
    <lineage>
        <taxon>Bacteria</taxon>
        <taxon>Bacillati</taxon>
        <taxon>Actinomycetota</taxon>
        <taxon>Actinomycetes</taxon>
        <taxon>Mycobacteriales</taxon>
        <taxon>Nocardiaceae</taxon>
        <taxon>Nocardia</taxon>
    </lineage>
</organism>
<dbReference type="Proteomes" id="UP000252586">
    <property type="component" value="Unassembled WGS sequence"/>
</dbReference>
<comment type="caution">
    <text evidence="3">The sequence shown here is derived from an EMBL/GenBank/DDBJ whole genome shotgun (WGS) entry which is preliminary data.</text>
</comment>
<dbReference type="SUPFAM" id="SSF53474">
    <property type="entry name" value="alpha/beta-Hydrolases"/>
    <property type="match status" value="1"/>
</dbReference>
<evidence type="ECO:0000313" key="4">
    <source>
        <dbReference type="Proteomes" id="UP000252586"/>
    </source>
</evidence>
<feature type="domain" description="AB hydrolase-1" evidence="2">
    <location>
        <begin position="100"/>
        <end position="325"/>
    </location>
</feature>
<dbReference type="GO" id="GO:0016020">
    <property type="term" value="C:membrane"/>
    <property type="evidence" value="ECO:0007669"/>
    <property type="project" value="TreeGrafter"/>
</dbReference>
<dbReference type="Pfam" id="PF12697">
    <property type="entry name" value="Abhydrolase_6"/>
    <property type="match status" value="1"/>
</dbReference>
<protein>
    <submittedName>
        <fullName evidence="3">Pimeloyl-ACP methyl ester carboxylesterase</fullName>
    </submittedName>
</protein>
<keyword evidence="1" id="KW-0472">Membrane</keyword>
<dbReference type="AlphaFoldDB" id="A0A366DVP5"/>
<feature type="transmembrane region" description="Helical" evidence="1">
    <location>
        <begin position="21"/>
        <end position="40"/>
    </location>
</feature>
<evidence type="ECO:0000313" key="3">
    <source>
        <dbReference type="EMBL" id="RBO94152.1"/>
    </source>
</evidence>
<dbReference type="PANTHER" id="PTHR43798:SF33">
    <property type="entry name" value="HYDROLASE, PUTATIVE (AFU_ORTHOLOGUE AFUA_2G14860)-RELATED"/>
    <property type="match status" value="1"/>
</dbReference>